<dbReference type="GO" id="GO:0005524">
    <property type="term" value="F:ATP binding"/>
    <property type="evidence" value="ECO:0007669"/>
    <property type="project" value="InterPro"/>
</dbReference>
<dbReference type="Proteomes" id="UP000182624">
    <property type="component" value="Unassembled WGS sequence"/>
</dbReference>
<keyword evidence="3" id="KW-1185">Reference proteome</keyword>
<dbReference type="Pfam" id="PF01637">
    <property type="entry name" value="ATPase_2"/>
    <property type="match status" value="1"/>
</dbReference>
<proteinExistence type="predicted"/>
<dbReference type="Gene3D" id="3.40.50.300">
    <property type="entry name" value="P-loop containing nucleotide triphosphate hydrolases"/>
    <property type="match status" value="1"/>
</dbReference>
<dbReference type="RefSeq" id="WP_074891846.1">
    <property type="nucleotide sequence ID" value="NZ_FOXO01000044.1"/>
</dbReference>
<evidence type="ECO:0000259" key="1">
    <source>
        <dbReference type="Pfam" id="PF01637"/>
    </source>
</evidence>
<feature type="domain" description="ATPase" evidence="1">
    <location>
        <begin position="8"/>
        <end position="214"/>
    </location>
</feature>
<accession>A0A1I5YE72</accession>
<dbReference type="InterPro" id="IPR011579">
    <property type="entry name" value="ATPase_dom"/>
</dbReference>
<organism evidence="2 3">
    <name type="scientific">Butyrivibrio proteoclasticus</name>
    <dbReference type="NCBI Taxonomy" id="43305"/>
    <lineage>
        <taxon>Bacteria</taxon>
        <taxon>Bacillati</taxon>
        <taxon>Bacillota</taxon>
        <taxon>Clostridia</taxon>
        <taxon>Lachnospirales</taxon>
        <taxon>Lachnospiraceae</taxon>
        <taxon>Butyrivibrio</taxon>
    </lineage>
</organism>
<dbReference type="EMBL" id="FOXO01000044">
    <property type="protein sequence ID" value="SFQ42177.1"/>
    <property type="molecule type" value="Genomic_DNA"/>
</dbReference>
<dbReference type="PANTHER" id="PTHR34704">
    <property type="entry name" value="ATPASE"/>
    <property type="match status" value="1"/>
</dbReference>
<gene>
    <name evidence="2" type="ORF">SAMN04487928_1448</name>
</gene>
<dbReference type="PANTHER" id="PTHR34704:SF1">
    <property type="entry name" value="ATPASE"/>
    <property type="match status" value="1"/>
</dbReference>
<dbReference type="InterPro" id="IPR027417">
    <property type="entry name" value="P-loop_NTPase"/>
</dbReference>
<dbReference type="SUPFAM" id="SSF52540">
    <property type="entry name" value="P-loop containing nucleoside triphosphate hydrolases"/>
    <property type="match status" value="1"/>
</dbReference>
<sequence>MKKKIIGRTREYARLDKCMREETAQLVLVYGRRRVGKTFLINQYYGNSFSFKLTGAYNKPKVDQLHAFINELNRKSHKKIPTPTNWTDAFELLREYIEEQDPEKKCVVFFDEMPWLDTHKSGFLSAFEYFWNDFGSSVDNLVFIVCGSATSWLVDNIEHNKGGLFNRQTCKLFLEPFSLAETEEYLISKGIRWSRYDITECYMIMGGIPYYLSLLDKEMSYLQNIDYLFFRKKAELWDEFDHLYNTLFAQGENYISVVYELSKKKNGLTREDISKATGLALNGVLSKIIKNLVDSGFVRENPFFGKKKKDTLYQLADYYSSFYFNYIRDNKGRDEHYWSNTLDAPARKTWAGNMFEQVCKDHISQIKQKIGILGILSTESSWFVKADKKLGTAGTQIDLIIDRRDRVINLCEMKFSLSEYAIDKDYDEKLRKRIETFRKNSKTKKAVQIVFVTTYGVESNQYSGIVQKQVTLDDLFKAKEI</sequence>
<reference evidence="3" key="1">
    <citation type="submission" date="2016-10" db="EMBL/GenBank/DDBJ databases">
        <authorList>
            <person name="Varghese N."/>
            <person name="Submissions S."/>
        </authorList>
    </citation>
    <scope>NUCLEOTIDE SEQUENCE [LARGE SCALE GENOMIC DNA]</scope>
    <source>
        <strain evidence="3">P18</strain>
    </source>
</reference>
<protein>
    <recommendedName>
        <fullName evidence="1">ATPase domain-containing protein</fullName>
    </recommendedName>
</protein>
<dbReference type="AlphaFoldDB" id="A0A1I5YE72"/>
<dbReference type="OrthoDB" id="9813134at2"/>
<evidence type="ECO:0000313" key="2">
    <source>
        <dbReference type="EMBL" id="SFQ42177.1"/>
    </source>
</evidence>
<evidence type="ECO:0000313" key="3">
    <source>
        <dbReference type="Proteomes" id="UP000182624"/>
    </source>
</evidence>
<name>A0A1I5YE72_9FIRM</name>